<dbReference type="InterPro" id="IPR001736">
    <property type="entry name" value="PLipase_D/transphosphatidylase"/>
</dbReference>
<dbReference type="SUPFAM" id="SSF56024">
    <property type="entry name" value="Phospholipase D/nuclease"/>
    <property type="match status" value="2"/>
</dbReference>
<accession>G0UL98</accession>
<dbReference type="Pfam" id="PF13091">
    <property type="entry name" value="PLDc_2"/>
    <property type="match status" value="1"/>
</dbReference>
<feature type="domain" description="PLD phosphodiesterase" evidence="1">
    <location>
        <begin position="534"/>
        <end position="561"/>
    </location>
</feature>
<protein>
    <submittedName>
        <fullName evidence="2">Putative cardiolipin synthetase</fullName>
    </submittedName>
</protein>
<proteinExistence type="predicted"/>
<evidence type="ECO:0000313" key="2">
    <source>
        <dbReference type="EMBL" id="CCC90153.1"/>
    </source>
</evidence>
<feature type="domain" description="PLD phosphodiesterase" evidence="1">
    <location>
        <begin position="200"/>
        <end position="227"/>
    </location>
</feature>
<name>G0UL98_TRYCI</name>
<dbReference type="AlphaFoldDB" id="G0UL98"/>
<dbReference type="CDD" id="cd09159">
    <property type="entry name" value="PLDc_ybhO_like_2"/>
    <property type="match status" value="1"/>
</dbReference>
<dbReference type="EMBL" id="HE575317">
    <property type="protein sequence ID" value="CCC90153.1"/>
    <property type="molecule type" value="Genomic_DNA"/>
</dbReference>
<evidence type="ECO:0000259" key="1">
    <source>
        <dbReference type="PROSITE" id="PS50035"/>
    </source>
</evidence>
<dbReference type="Gene3D" id="3.30.870.10">
    <property type="entry name" value="Endonuclease Chain A"/>
    <property type="match status" value="2"/>
</dbReference>
<gene>
    <name evidence="2" type="ORF">TCIL3000_4_2440</name>
</gene>
<dbReference type="Pfam" id="PF00614">
    <property type="entry name" value="PLDc"/>
    <property type="match status" value="1"/>
</dbReference>
<sequence length="641" mass="74037">MTINVRRIRATMRCITVNGASVPTFPWIRSATVKHMNTDSVLSGGKVSEAPTSEVKKGLNRGYKMLCAKLSFDERWDRIQRRLVVLGRVSRGNVVIPFSNSADAFRHQWDAVDGAKESVLWQTYICKDDDVGRMTVKKMEEAQRRGCTTELLYDCGGNITGRRRLVDGLKKSGANVIEHRPMWELFLPYFCRGMKWELSPGIRNHRKILIVDNKLGFCGGLNIGNEYCGKEKGGSGRFRDTHCAVMGPAVAHLREVYEDTKAPKPWKWSLARWRQIAAAKINLRYMEGINVKQEYFEPTTRYMRQKGSVYMRRQMEKAEKSTVRMMERLRWKRQRTRLDQCLLSLTKKLCVKPAALSGGEAARDDQLTPALMGKCAGAMGRAQWNLMKQRVDEYRVRALINAQSAFNRRAGYVRSSSVALDDTSPVPEAKSYSQRRPTVTQVLTCNPHSRDWSIPYAFWQVSKFAHSRLWITTPYYVPHRKLMRALQLAARRGVDVRILAGSSRTTDPWFMWYASNYITGMLMASGVRVYEYKGEQVMHAKTVVVDSIWSSIGSYNWDMMSNKNMEVCLCHLDYDLARVMEQQFIADMKVSTEVIYEEYKRRPLWLRCTSWFFYTGLRLAEKFTFRTFWDADLSSEIDRSN</sequence>
<dbReference type="GO" id="GO:0032049">
    <property type="term" value="P:cardiolipin biosynthetic process"/>
    <property type="evidence" value="ECO:0007669"/>
    <property type="project" value="UniProtKB-ARBA"/>
</dbReference>
<dbReference type="SMART" id="SM00155">
    <property type="entry name" value="PLDc"/>
    <property type="match status" value="2"/>
</dbReference>
<dbReference type="InterPro" id="IPR025202">
    <property type="entry name" value="PLD-like_dom"/>
</dbReference>
<dbReference type="CDD" id="cd09110">
    <property type="entry name" value="PLDc_CLS_1"/>
    <property type="match status" value="1"/>
</dbReference>
<dbReference type="PANTHER" id="PTHR21248:SF22">
    <property type="entry name" value="PHOSPHOLIPASE D"/>
    <property type="match status" value="1"/>
</dbReference>
<dbReference type="VEuPathDB" id="TriTrypDB:TcIL3000_4_2440"/>
<organism evidence="2">
    <name type="scientific">Trypanosoma congolense (strain IL3000)</name>
    <dbReference type="NCBI Taxonomy" id="1068625"/>
    <lineage>
        <taxon>Eukaryota</taxon>
        <taxon>Discoba</taxon>
        <taxon>Euglenozoa</taxon>
        <taxon>Kinetoplastea</taxon>
        <taxon>Metakinetoplastina</taxon>
        <taxon>Trypanosomatida</taxon>
        <taxon>Trypanosomatidae</taxon>
        <taxon>Trypanosoma</taxon>
        <taxon>Nannomonas</taxon>
    </lineage>
</organism>
<reference evidence="2" key="1">
    <citation type="journal article" date="2012" name="Proc. Natl. Acad. Sci. U.S.A.">
        <title>Antigenic diversity is generated by distinct evolutionary mechanisms in African trypanosome species.</title>
        <authorList>
            <person name="Jackson A.P."/>
            <person name="Berry A."/>
            <person name="Aslett M."/>
            <person name="Allison H.C."/>
            <person name="Burton P."/>
            <person name="Vavrova-Anderson J."/>
            <person name="Brown R."/>
            <person name="Browne H."/>
            <person name="Corton N."/>
            <person name="Hauser H."/>
            <person name="Gamble J."/>
            <person name="Gilderthorp R."/>
            <person name="Marcello L."/>
            <person name="McQuillan J."/>
            <person name="Otto T.D."/>
            <person name="Quail M.A."/>
            <person name="Sanders M.J."/>
            <person name="van Tonder A."/>
            <person name="Ginger M.L."/>
            <person name="Field M.C."/>
            <person name="Barry J.D."/>
            <person name="Hertz-Fowler C."/>
            <person name="Berriman M."/>
        </authorList>
    </citation>
    <scope>NUCLEOTIDE SEQUENCE</scope>
    <source>
        <strain evidence="2">IL3000</strain>
    </source>
</reference>
<dbReference type="PROSITE" id="PS50035">
    <property type="entry name" value="PLD"/>
    <property type="match status" value="2"/>
</dbReference>
<dbReference type="GO" id="GO:0030572">
    <property type="term" value="F:phosphatidyltransferase activity"/>
    <property type="evidence" value="ECO:0007669"/>
    <property type="project" value="UniProtKB-ARBA"/>
</dbReference>
<dbReference type="PANTHER" id="PTHR21248">
    <property type="entry name" value="CARDIOLIPIN SYNTHASE"/>
    <property type="match status" value="1"/>
</dbReference>